<dbReference type="CDD" id="cd07322">
    <property type="entry name" value="PriL_PriS_Eukaryotic"/>
    <property type="match status" value="1"/>
</dbReference>
<dbReference type="InterPro" id="IPR016558">
    <property type="entry name" value="DNA_primase_lsu_euk"/>
</dbReference>
<dbReference type="GO" id="GO:0006269">
    <property type="term" value="P:DNA replication, synthesis of primer"/>
    <property type="evidence" value="ECO:0007669"/>
    <property type="project" value="UniProtKB-KW"/>
</dbReference>
<dbReference type="AlphaFoldDB" id="A0AAD3DAW4"/>
<evidence type="ECO:0000256" key="4">
    <source>
        <dbReference type="ARBA" id="ARBA00022515"/>
    </source>
</evidence>
<keyword evidence="9" id="KW-0238">DNA-binding</keyword>
<evidence type="ECO:0000256" key="3">
    <source>
        <dbReference type="ARBA" id="ARBA00022485"/>
    </source>
</evidence>
<keyword evidence="7" id="KW-0408">Iron</keyword>
<reference evidence="12 13" key="1">
    <citation type="journal article" date="2021" name="Sci. Rep.">
        <title>The genome of the diatom Chaetoceros tenuissimus carries an ancient integrated fragment of an extant virus.</title>
        <authorList>
            <person name="Hongo Y."/>
            <person name="Kimura K."/>
            <person name="Takaki Y."/>
            <person name="Yoshida Y."/>
            <person name="Baba S."/>
            <person name="Kobayashi G."/>
            <person name="Nagasaki K."/>
            <person name="Hano T."/>
            <person name="Tomaru Y."/>
        </authorList>
    </citation>
    <scope>NUCLEOTIDE SEQUENCE [LARGE SCALE GENOMIC DNA]</scope>
    <source>
        <strain evidence="12 13">NIES-3715</strain>
    </source>
</reference>
<feature type="compositionally biased region" description="Low complexity" evidence="10">
    <location>
        <begin position="844"/>
        <end position="862"/>
    </location>
</feature>
<evidence type="ECO:0000256" key="8">
    <source>
        <dbReference type="ARBA" id="ARBA00023014"/>
    </source>
</evidence>
<dbReference type="PANTHER" id="PTHR10537">
    <property type="entry name" value="DNA PRIMASE LARGE SUBUNIT"/>
    <property type="match status" value="1"/>
</dbReference>
<feature type="compositionally biased region" description="Polar residues" evidence="10">
    <location>
        <begin position="907"/>
        <end position="925"/>
    </location>
</feature>
<feature type="region of interest" description="Disordered" evidence="10">
    <location>
        <begin position="818"/>
        <end position="935"/>
    </location>
</feature>
<evidence type="ECO:0000313" key="12">
    <source>
        <dbReference type="EMBL" id="GFH59590.1"/>
    </source>
</evidence>
<dbReference type="InterPro" id="IPR058560">
    <property type="entry name" value="DNA_primase_C"/>
</dbReference>
<dbReference type="GO" id="GO:0006270">
    <property type="term" value="P:DNA replication initiation"/>
    <property type="evidence" value="ECO:0007669"/>
    <property type="project" value="TreeGrafter"/>
</dbReference>
<accession>A0AAD3DAW4</accession>
<comment type="cofactor">
    <cofactor evidence="1">
        <name>[4Fe-4S] cluster</name>
        <dbReference type="ChEBI" id="CHEBI:49883"/>
    </cofactor>
</comment>
<keyword evidence="4" id="KW-0639">Primosome</keyword>
<feature type="compositionally biased region" description="Low complexity" evidence="10">
    <location>
        <begin position="893"/>
        <end position="904"/>
    </location>
</feature>
<dbReference type="PANTHER" id="PTHR10537:SF3">
    <property type="entry name" value="DNA PRIMASE LARGE SUBUNIT"/>
    <property type="match status" value="1"/>
</dbReference>
<name>A0AAD3DAW4_9STRA</name>
<keyword evidence="6" id="KW-0479">Metal-binding</keyword>
<comment type="similarity">
    <text evidence="2">Belongs to the eukaryotic-type primase large subunit family.</text>
</comment>
<evidence type="ECO:0000256" key="1">
    <source>
        <dbReference type="ARBA" id="ARBA00001966"/>
    </source>
</evidence>
<dbReference type="GO" id="GO:0046872">
    <property type="term" value="F:metal ion binding"/>
    <property type="evidence" value="ECO:0007669"/>
    <property type="project" value="UniProtKB-KW"/>
</dbReference>
<evidence type="ECO:0000256" key="2">
    <source>
        <dbReference type="ARBA" id="ARBA00010564"/>
    </source>
</evidence>
<evidence type="ECO:0000256" key="6">
    <source>
        <dbReference type="ARBA" id="ARBA00022723"/>
    </source>
</evidence>
<evidence type="ECO:0000256" key="10">
    <source>
        <dbReference type="SAM" id="MobiDB-lite"/>
    </source>
</evidence>
<evidence type="ECO:0000256" key="7">
    <source>
        <dbReference type="ARBA" id="ARBA00023004"/>
    </source>
</evidence>
<evidence type="ECO:0000256" key="9">
    <source>
        <dbReference type="ARBA" id="ARBA00023125"/>
    </source>
</evidence>
<feature type="compositionally biased region" description="Polar residues" evidence="10">
    <location>
        <begin position="821"/>
        <end position="843"/>
    </location>
</feature>
<gene>
    <name evidence="12" type="ORF">CTEN210_16066</name>
</gene>
<keyword evidence="8" id="KW-0411">Iron-sulfur</keyword>
<dbReference type="EMBL" id="BLLK01000069">
    <property type="protein sequence ID" value="GFH59590.1"/>
    <property type="molecule type" value="Genomic_DNA"/>
</dbReference>
<keyword evidence="5" id="KW-0235">DNA replication</keyword>
<dbReference type="InterPro" id="IPR007238">
    <property type="entry name" value="DNA_primase_lsu_euk/arc"/>
</dbReference>
<keyword evidence="3" id="KW-0004">4Fe-4S</keyword>
<proteinExistence type="inferred from homology"/>
<dbReference type="GO" id="GO:0005658">
    <property type="term" value="C:alpha DNA polymerase:primase complex"/>
    <property type="evidence" value="ECO:0007669"/>
    <property type="project" value="UniProtKB-ARBA"/>
</dbReference>
<dbReference type="Pfam" id="PF04104">
    <property type="entry name" value="DNA_primase_lrg"/>
    <property type="match status" value="1"/>
</dbReference>
<organism evidence="12 13">
    <name type="scientific">Chaetoceros tenuissimus</name>
    <dbReference type="NCBI Taxonomy" id="426638"/>
    <lineage>
        <taxon>Eukaryota</taxon>
        <taxon>Sar</taxon>
        <taxon>Stramenopiles</taxon>
        <taxon>Ochrophyta</taxon>
        <taxon>Bacillariophyta</taxon>
        <taxon>Coscinodiscophyceae</taxon>
        <taxon>Chaetocerotophycidae</taxon>
        <taxon>Chaetocerotales</taxon>
        <taxon>Chaetocerotaceae</taxon>
        <taxon>Chaetoceros</taxon>
    </lineage>
</organism>
<dbReference type="Pfam" id="PF26466">
    <property type="entry name" value="DNA_primase_lrg_N"/>
    <property type="match status" value="1"/>
</dbReference>
<dbReference type="Proteomes" id="UP001054902">
    <property type="component" value="Unassembled WGS sequence"/>
</dbReference>
<feature type="domain" description="DNA primase large subunit C-terminal" evidence="11">
    <location>
        <begin position="301"/>
        <end position="473"/>
    </location>
</feature>
<sequence length="968" mass="107509">MNIGGKSRISTPTLKKEIVSGSSGRNDVILSFYGEPPSYELSLDEFEEYALARLKVLRKIEELKTRNIPFDVYKTSLEKTIQENLSYTDPAIKASSKEALLMKQKRDTASHFILRAAYCKDEELRRWFLTQEGHLFKFQLDRLSSSSSALQSFLDANKLKFNPVSSEEKKTIMPYLTSILNKDKKIPSVKEVAETTYFKIPFQEATDLIASRQCFVKKGFAYVPMSKIVTIILQKFRASLSKSLAQASRVFASVTSDFEQISPLLNTMNAQYTGKEYKEDSATDMGGEYSLTSDNVDDYSSNMPLCMRTLHTGLKQDHKLKHHGRLQYGLFLKAAGMSMEESLRFFQKEFTKIMTAEKFQKEYTYNIRHMYGKEGKRTNYSAYNCNKIIMGAPPNTGEHHGCPYRHYDDDHLSSLLNKMQIGKASDRSEIMALKKKKHFTLACQKHFEVSHPKATSIPDLNLSGVGEHPNAWYAASVAYRVAQSGGDSVKEEGSCSSNIRHRELGSSASIDVEGLEVDILGRSGKMRIERGNSNVQITFDALRELDSEGNIVGKQGKDKHSINNFAQVDFSFEATIDGYSLYDIPLQTFLDLDSRGMTPSMMGNLTDFILGNWTDDMYYIDGNSTVLPMIADYMVDFSAPLNETIEELEGEIIEAMDQVSAKGSLIDFSTTLSTGSKLRIQGIAVSQPGLAGDLGKSWFVNPGDFKFNFKFEDWQWCVSCKDGIGAFVELDIEIKGNKDNIDEAADSTYSYELGESTYLELENKFTSSDGTLHEMPSGYPLVTRSGSKTLFTFRFPKIGDGSISISYDPLIRYTEAKEEVTSSPTQSPTFAPTNQPTLVPTNQPTLAPTTKPSSSPSLSQKPSPSPTHPPTYSEFNSHSPSISPAPSKPPTNSPTTSSPTNKPTLAPTIQTTTSITEDSNDSTISENEDEGSTWVISSAESATSASTQKGLSASFILTVFGLAVYQIF</sequence>
<dbReference type="GO" id="GO:0051539">
    <property type="term" value="F:4 iron, 4 sulfur cluster binding"/>
    <property type="evidence" value="ECO:0007669"/>
    <property type="project" value="UniProtKB-KW"/>
</dbReference>
<keyword evidence="13" id="KW-1185">Reference proteome</keyword>
<evidence type="ECO:0000259" key="11">
    <source>
        <dbReference type="Pfam" id="PF04104"/>
    </source>
</evidence>
<dbReference type="Gene3D" id="1.20.930.80">
    <property type="match status" value="1"/>
</dbReference>
<comment type="caution">
    <text evidence="12">The sequence shown here is derived from an EMBL/GenBank/DDBJ whole genome shotgun (WGS) entry which is preliminary data.</text>
</comment>
<dbReference type="GO" id="GO:0003677">
    <property type="term" value="F:DNA binding"/>
    <property type="evidence" value="ECO:0007669"/>
    <property type="project" value="UniProtKB-KW"/>
</dbReference>
<evidence type="ECO:0000256" key="5">
    <source>
        <dbReference type="ARBA" id="ARBA00022705"/>
    </source>
</evidence>
<evidence type="ECO:0000313" key="13">
    <source>
        <dbReference type="Proteomes" id="UP001054902"/>
    </source>
</evidence>
<protein>
    <recommendedName>
        <fullName evidence="11">DNA primase large subunit C-terminal domain-containing protein</fullName>
    </recommendedName>
</protein>